<dbReference type="OrthoDB" id="10010713at2"/>
<reference evidence="2 3" key="1">
    <citation type="submission" date="2018-06" db="EMBL/GenBank/DDBJ databases">
        <authorList>
            <consortium name="Pathogen Informatics"/>
            <person name="Doyle S."/>
        </authorList>
    </citation>
    <scope>NUCLEOTIDE SEQUENCE [LARGE SCALE GENOMIC DNA]</scope>
    <source>
        <strain evidence="2 3">NCTC13296</strain>
    </source>
</reference>
<dbReference type="RefSeq" id="WP_147290700.1">
    <property type="nucleotide sequence ID" value="NZ_LPZN01000002.1"/>
</dbReference>
<dbReference type="EMBL" id="UGVI01000001">
    <property type="protein sequence ID" value="SUE15763.1"/>
    <property type="molecule type" value="Genomic_DNA"/>
</dbReference>
<feature type="region of interest" description="Disordered" evidence="1">
    <location>
        <begin position="281"/>
        <end position="385"/>
    </location>
</feature>
<feature type="compositionally biased region" description="Basic residues" evidence="1">
    <location>
        <begin position="310"/>
        <end position="321"/>
    </location>
</feature>
<proteinExistence type="predicted"/>
<dbReference type="Proteomes" id="UP000254569">
    <property type="component" value="Unassembled WGS sequence"/>
</dbReference>
<name>A0A379M2D0_9NOCA</name>
<feature type="compositionally biased region" description="Polar residues" evidence="1">
    <location>
        <begin position="185"/>
        <end position="196"/>
    </location>
</feature>
<evidence type="ECO:0000256" key="1">
    <source>
        <dbReference type="SAM" id="MobiDB-lite"/>
    </source>
</evidence>
<organism evidence="2 3">
    <name type="scientific">Rhodococcus gordoniae</name>
    <dbReference type="NCBI Taxonomy" id="223392"/>
    <lineage>
        <taxon>Bacteria</taxon>
        <taxon>Bacillati</taxon>
        <taxon>Actinomycetota</taxon>
        <taxon>Actinomycetes</taxon>
        <taxon>Mycobacteriales</taxon>
        <taxon>Nocardiaceae</taxon>
        <taxon>Rhodococcus</taxon>
    </lineage>
</organism>
<evidence type="ECO:0000313" key="2">
    <source>
        <dbReference type="EMBL" id="SUE15763.1"/>
    </source>
</evidence>
<keyword evidence="3" id="KW-1185">Reference proteome</keyword>
<feature type="region of interest" description="Disordered" evidence="1">
    <location>
        <begin position="140"/>
        <end position="217"/>
    </location>
</feature>
<accession>A0A379M2D0</accession>
<protein>
    <submittedName>
        <fullName evidence="2">Uncharacterized protein</fullName>
    </submittedName>
</protein>
<feature type="region of interest" description="Disordered" evidence="1">
    <location>
        <begin position="1"/>
        <end position="41"/>
    </location>
</feature>
<gene>
    <name evidence="2" type="ORF">NCTC13296_02626</name>
</gene>
<feature type="compositionally biased region" description="Basic residues" evidence="1">
    <location>
        <begin position="1"/>
        <end position="13"/>
    </location>
</feature>
<sequence>MARKIRPTSKSRKTSLPDQSTRRVRNAARQAPQRTAPSGLDFHEARAPKGAIVADTSSYHYAIKPVASGWELRIYERTNGSGEGQNPGGHELFASHSKTMTTKSACTTLALAFHNLGDSFNEFAHGYRSRFSQALFEVENPGQKTQAPRGVKTASTSPASVPVATTARPPRDVPESNGPRAEPTSAPSGVSVSRVSATRKHIGTASPRRPSAEELRKAGAISRKRVYVNRDIGYFHASTRCKVARNVTHWCTAGDAYRSHLRPCPRCSTTLAIDLERYLETTSSGRGTERQPLRLIQIGKKAPTAEAASRRRQPRSKKGTPGRRTGSRGSGAIPYGNPSDIDDIRFSHRTAAEWGTSSFRQHPEEFLGTPTDDDHDWRGRNSLYE</sequence>
<evidence type="ECO:0000313" key="3">
    <source>
        <dbReference type="Proteomes" id="UP000254569"/>
    </source>
</evidence>
<dbReference type="AlphaFoldDB" id="A0A379M2D0"/>